<protein>
    <submittedName>
        <fullName evidence="2">DNA primase</fullName>
    </submittedName>
</protein>
<organism evidence="2 3">
    <name type="scientific">Povalibacter uvarum</name>
    <dbReference type="NCBI Taxonomy" id="732238"/>
    <lineage>
        <taxon>Bacteria</taxon>
        <taxon>Pseudomonadati</taxon>
        <taxon>Pseudomonadota</taxon>
        <taxon>Gammaproteobacteria</taxon>
        <taxon>Steroidobacterales</taxon>
        <taxon>Steroidobacteraceae</taxon>
        <taxon>Povalibacter</taxon>
    </lineage>
</organism>
<keyword evidence="3" id="KW-1185">Reference proteome</keyword>
<name>A0A841HMZ0_9GAMM</name>
<sequence length="84" mass="8835">MGDRQLPCGNRPIRLIAAAVCLLALSACGNIEPWVKPYERQNLADPVMAFDLNPISTSYMDHVFEAREGARGALGGGGGGCGCN</sequence>
<dbReference type="Proteomes" id="UP000588068">
    <property type="component" value="Unassembled WGS sequence"/>
</dbReference>
<proteinExistence type="predicted"/>
<dbReference type="Pfam" id="PF14086">
    <property type="entry name" value="DUF4266"/>
    <property type="match status" value="1"/>
</dbReference>
<dbReference type="AlphaFoldDB" id="A0A841HMZ0"/>
<dbReference type="InterPro" id="IPR025362">
    <property type="entry name" value="DUF4266"/>
</dbReference>
<dbReference type="RefSeq" id="WP_184332237.1">
    <property type="nucleotide sequence ID" value="NZ_JACHHZ010000003.1"/>
</dbReference>
<evidence type="ECO:0000313" key="3">
    <source>
        <dbReference type="Proteomes" id="UP000588068"/>
    </source>
</evidence>
<feature type="domain" description="DUF4266" evidence="1">
    <location>
        <begin position="35"/>
        <end position="84"/>
    </location>
</feature>
<evidence type="ECO:0000313" key="2">
    <source>
        <dbReference type="EMBL" id="MBB6093640.1"/>
    </source>
</evidence>
<evidence type="ECO:0000259" key="1">
    <source>
        <dbReference type="Pfam" id="PF14086"/>
    </source>
</evidence>
<dbReference type="PROSITE" id="PS51257">
    <property type="entry name" value="PROKAR_LIPOPROTEIN"/>
    <property type="match status" value="1"/>
</dbReference>
<gene>
    <name evidence="2" type="ORF">HNQ60_002521</name>
</gene>
<comment type="caution">
    <text evidence="2">The sequence shown here is derived from an EMBL/GenBank/DDBJ whole genome shotgun (WGS) entry which is preliminary data.</text>
</comment>
<dbReference type="EMBL" id="JACHHZ010000003">
    <property type="protein sequence ID" value="MBB6093640.1"/>
    <property type="molecule type" value="Genomic_DNA"/>
</dbReference>
<reference evidence="2 3" key="1">
    <citation type="submission" date="2020-08" db="EMBL/GenBank/DDBJ databases">
        <title>Genomic Encyclopedia of Type Strains, Phase IV (KMG-IV): sequencing the most valuable type-strain genomes for metagenomic binning, comparative biology and taxonomic classification.</title>
        <authorList>
            <person name="Goeker M."/>
        </authorList>
    </citation>
    <scope>NUCLEOTIDE SEQUENCE [LARGE SCALE GENOMIC DNA]</scope>
    <source>
        <strain evidence="2 3">DSM 26723</strain>
    </source>
</reference>
<accession>A0A841HMZ0</accession>